<reference evidence="3" key="2">
    <citation type="submission" date="2021-04" db="EMBL/GenBank/DDBJ databases">
        <authorList>
            <person name="Gilroy R."/>
        </authorList>
    </citation>
    <scope>NUCLEOTIDE SEQUENCE</scope>
    <source>
        <strain evidence="3">CHK186-16707</strain>
    </source>
</reference>
<dbReference type="SUPFAM" id="SSF53850">
    <property type="entry name" value="Periplasmic binding protein-like II"/>
    <property type="match status" value="1"/>
</dbReference>
<feature type="signal peptide" evidence="2">
    <location>
        <begin position="1"/>
        <end position="23"/>
    </location>
</feature>
<dbReference type="PANTHER" id="PTHR33376:SF15">
    <property type="entry name" value="BLL6794 PROTEIN"/>
    <property type="match status" value="1"/>
</dbReference>
<protein>
    <submittedName>
        <fullName evidence="3">TRAP transporter substrate-binding protein</fullName>
    </submittedName>
</protein>
<dbReference type="CDD" id="cd13665">
    <property type="entry name" value="PBP2_TRAP_Dctp3_4"/>
    <property type="match status" value="1"/>
</dbReference>
<comment type="caution">
    <text evidence="3">The sequence shown here is derived from an EMBL/GenBank/DDBJ whole genome shotgun (WGS) entry which is preliminary data.</text>
</comment>
<keyword evidence="1 2" id="KW-0732">Signal</keyword>
<proteinExistence type="predicted"/>
<evidence type="ECO:0000313" key="4">
    <source>
        <dbReference type="Proteomes" id="UP000824225"/>
    </source>
</evidence>
<dbReference type="AlphaFoldDB" id="A0A9D2HB04"/>
<reference evidence="3" key="1">
    <citation type="journal article" date="2021" name="PeerJ">
        <title>Extensive microbial diversity within the chicken gut microbiome revealed by metagenomics and culture.</title>
        <authorList>
            <person name="Gilroy R."/>
            <person name="Ravi A."/>
            <person name="Getino M."/>
            <person name="Pursley I."/>
            <person name="Horton D.L."/>
            <person name="Alikhan N.F."/>
            <person name="Baker D."/>
            <person name="Gharbi K."/>
            <person name="Hall N."/>
            <person name="Watson M."/>
            <person name="Adriaenssens E.M."/>
            <person name="Foster-Nyarko E."/>
            <person name="Jarju S."/>
            <person name="Secka A."/>
            <person name="Antonio M."/>
            <person name="Oren A."/>
            <person name="Chaudhuri R.R."/>
            <person name="La Ragione R."/>
            <person name="Hildebrand F."/>
            <person name="Pallen M.J."/>
        </authorList>
    </citation>
    <scope>NUCLEOTIDE SEQUENCE</scope>
    <source>
        <strain evidence="3">CHK186-16707</strain>
    </source>
</reference>
<dbReference type="Pfam" id="PF03480">
    <property type="entry name" value="DctP"/>
    <property type="match status" value="1"/>
</dbReference>
<dbReference type="Gene3D" id="3.40.190.170">
    <property type="entry name" value="Bacterial extracellular solute-binding protein, family 7"/>
    <property type="match status" value="1"/>
</dbReference>
<name>A0A9D2HB04_9BACT</name>
<dbReference type="Proteomes" id="UP000824225">
    <property type="component" value="Unassembled WGS sequence"/>
</dbReference>
<evidence type="ECO:0000313" key="3">
    <source>
        <dbReference type="EMBL" id="HJA07853.1"/>
    </source>
</evidence>
<gene>
    <name evidence="3" type="ORF">H9962_01480</name>
</gene>
<dbReference type="InterPro" id="IPR038404">
    <property type="entry name" value="TRAP_DctP_sf"/>
</dbReference>
<evidence type="ECO:0000256" key="2">
    <source>
        <dbReference type="SAM" id="SignalP"/>
    </source>
</evidence>
<sequence length="337" mass="37094">MFGKKLLFTLGMATLLATGAAEAAPVTLKFATQNAENAWSTENGLIPWLRKIEAESDGTLKIELYANQTLAKGPQVWAAIRNGIADMGWIPMNMYAGMNPLMEVVGLGGLAAEDALQGTERVWNVYENVEAVRKPWAANRMLAVYSTDTASIFLMTKKPVRTLEDLKGMKIRCTAGAYVNWLTALGATPVVMAAPDVYMSLQKGVIDGLIGDWELVAGFRFADVAPYITKNIPIGNVNFAVAMNRRTYDSLPAEAKKAIDDNSGRAGSMWLARHFSLDSRELEKEVAPALKELITLSAEEKARWTELVGRPLWDKWLETMDDKGLKDAPVVLDYMTK</sequence>
<dbReference type="EMBL" id="DXAN01000003">
    <property type="protein sequence ID" value="HJA07853.1"/>
    <property type="molecule type" value="Genomic_DNA"/>
</dbReference>
<feature type="chain" id="PRO_5038690996" evidence="2">
    <location>
        <begin position="24"/>
        <end position="337"/>
    </location>
</feature>
<dbReference type="InterPro" id="IPR018389">
    <property type="entry name" value="DctP_fam"/>
</dbReference>
<accession>A0A9D2HB04</accession>
<organism evidence="3 4">
    <name type="scientific">Candidatus Mailhella merdigallinarum</name>
    <dbReference type="NCBI Taxonomy" id="2838658"/>
    <lineage>
        <taxon>Bacteria</taxon>
        <taxon>Pseudomonadati</taxon>
        <taxon>Thermodesulfobacteriota</taxon>
        <taxon>Desulfovibrionia</taxon>
        <taxon>Desulfovibrionales</taxon>
        <taxon>Desulfovibrionaceae</taxon>
        <taxon>Mailhella</taxon>
    </lineage>
</organism>
<dbReference type="GO" id="GO:0055085">
    <property type="term" value="P:transmembrane transport"/>
    <property type="evidence" value="ECO:0007669"/>
    <property type="project" value="InterPro"/>
</dbReference>
<dbReference type="PANTHER" id="PTHR33376">
    <property type="match status" value="1"/>
</dbReference>
<dbReference type="NCBIfam" id="NF037995">
    <property type="entry name" value="TRAP_S1"/>
    <property type="match status" value="1"/>
</dbReference>
<evidence type="ECO:0000256" key="1">
    <source>
        <dbReference type="ARBA" id="ARBA00022729"/>
    </source>
</evidence>